<dbReference type="Proteomes" id="UP001432027">
    <property type="component" value="Unassembled WGS sequence"/>
</dbReference>
<evidence type="ECO:0000313" key="4">
    <source>
        <dbReference type="Proteomes" id="UP001432027"/>
    </source>
</evidence>
<evidence type="ECO:0000256" key="2">
    <source>
        <dbReference type="SAM" id="SignalP"/>
    </source>
</evidence>
<protein>
    <submittedName>
        <fullName evidence="3">Uncharacterized protein</fullName>
    </submittedName>
</protein>
<evidence type="ECO:0000313" key="3">
    <source>
        <dbReference type="EMBL" id="GMS85040.1"/>
    </source>
</evidence>
<keyword evidence="1" id="KW-1133">Transmembrane helix</keyword>
<feature type="non-terminal residue" evidence="3">
    <location>
        <position position="1"/>
    </location>
</feature>
<reference evidence="3" key="1">
    <citation type="submission" date="2023-10" db="EMBL/GenBank/DDBJ databases">
        <title>Genome assembly of Pristionchus species.</title>
        <authorList>
            <person name="Yoshida K."/>
            <person name="Sommer R.J."/>
        </authorList>
    </citation>
    <scope>NUCLEOTIDE SEQUENCE</scope>
    <source>
        <strain evidence="3">RS0144</strain>
    </source>
</reference>
<keyword evidence="1" id="KW-0812">Transmembrane</keyword>
<keyword evidence="1" id="KW-0472">Membrane</keyword>
<name>A0AAV5SPU6_9BILA</name>
<accession>A0AAV5SPU6</accession>
<dbReference type="EMBL" id="BTSX01000002">
    <property type="protein sequence ID" value="GMS85040.1"/>
    <property type="molecule type" value="Genomic_DNA"/>
</dbReference>
<gene>
    <name evidence="3" type="ORF">PENTCL1PPCAC_7215</name>
</gene>
<proteinExistence type="predicted"/>
<organism evidence="3 4">
    <name type="scientific">Pristionchus entomophagus</name>
    <dbReference type="NCBI Taxonomy" id="358040"/>
    <lineage>
        <taxon>Eukaryota</taxon>
        <taxon>Metazoa</taxon>
        <taxon>Ecdysozoa</taxon>
        <taxon>Nematoda</taxon>
        <taxon>Chromadorea</taxon>
        <taxon>Rhabditida</taxon>
        <taxon>Rhabditina</taxon>
        <taxon>Diplogasteromorpha</taxon>
        <taxon>Diplogasteroidea</taxon>
        <taxon>Neodiplogasteridae</taxon>
        <taxon>Pristionchus</taxon>
    </lineage>
</organism>
<comment type="caution">
    <text evidence="3">The sequence shown here is derived from an EMBL/GenBank/DDBJ whole genome shotgun (WGS) entry which is preliminary data.</text>
</comment>
<evidence type="ECO:0000256" key="1">
    <source>
        <dbReference type="SAM" id="Phobius"/>
    </source>
</evidence>
<keyword evidence="2" id="KW-0732">Signal</keyword>
<sequence>LLAQSLSLLLLSLIQSTNQCAVFSTKFRRLCRDAGIDHSPLVINSTMGKPSMDGSKVGYEPPEIYITLTLLGAILFLICVCLPPLCRRYFFLPMEVMAGDGKTNSDEEDEEDKFDRLGRRDIESTVTRIISF</sequence>
<feature type="chain" id="PRO_5043450628" evidence="2">
    <location>
        <begin position="20"/>
        <end position="132"/>
    </location>
</feature>
<feature type="transmembrane region" description="Helical" evidence="1">
    <location>
        <begin position="64"/>
        <end position="85"/>
    </location>
</feature>
<keyword evidence="4" id="KW-1185">Reference proteome</keyword>
<feature type="signal peptide" evidence="2">
    <location>
        <begin position="1"/>
        <end position="19"/>
    </location>
</feature>
<dbReference type="AlphaFoldDB" id="A0AAV5SPU6"/>